<dbReference type="EMBL" id="GG677022">
    <property type="protein sequence ID" value="EER11155.1"/>
    <property type="molecule type" value="Genomic_DNA"/>
</dbReference>
<dbReference type="GO" id="GO:0043130">
    <property type="term" value="F:ubiquitin binding"/>
    <property type="evidence" value="ECO:0007669"/>
    <property type="project" value="InterPro"/>
</dbReference>
<dbReference type="GeneID" id="9056879"/>
<name>C5KWG0_PERM5</name>
<feature type="non-terminal residue" evidence="3">
    <location>
        <position position="441"/>
    </location>
</feature>
<feature type="compositionally biased region" description="Polar residues" evidence="1">
    <location>
        <begin position="210"/>
        <end position="219"/>
    </location>
</feature>
<gene>
    <name evidence="3" type="ORF">Pmar_PMAR015076</name>
</gene>
<organism evidence="4">
    <name type="scientific">Perkinsus marinus (strain ATCC 50983 / TXsc)</name>
    <dbReference type="NCBI Taxonomy" id="423536"/>
    <lineage>
        <taxon>Eukaryota</taxon>
        <taxon>Sar</taxon>
        <taxon>Alveolata</taxon>
        <taxon>Perkinsozoa</taxon>
        <taxon>Perkinsea</taxon>
        <taxon>Perkinsida</taxon>
        <taxon>Perkinsidae</taxon>
        <taxon>Perkinsus</taxon>
    </lineage>
</organism>
<feature type="region of interest" description="Disordered" evidence="1">
    <location>
        <begin position="210"/>
        <end position="261"/>
    </location>
</feature>
<feature type="compositionally biased region" description="Pro residues" evidence="1">
    <location>
        <begin position="251"/>
        <end position="260"/>
    </location>
</feature>
<dbReference type="InterPro" id="IPR002014">
    <property type="entry name" value="VHS_dom"/>
</dbReference>
<dbReference type="GO" id="GO:0035091">
    <property type="term" value="F:phosphatidylinositol binding"/>
    <property type="evidence" value="ECO:0007669"/>
    <property type="project" value="InterPro"/>
</dbReference>
<evidence type="ECO:0000313" key="4">
    <source>
        <dbReference type="Proteomes" id="UP000007800"/>
    </source>
</evidence>
<dbReference type="Proteomes" id="UP000007800">
    <property type="component" value="Unassembled WGS sequence"/>
</dbReference>
<dbReference type="SUPFAM" id="SSF48464">
    <property type="entry name" value="ENTH/VHS domain"/>
    <property type="match status" value="1"/>
</dbReference>
<feature type="compositionally biased region" description="Basic and acidic residues" evidence="1">
    <location>
        <begin position="220"/>
        <end position="232"/>
    </location>
</feature>
<sequence length="441" mass="48994">MLVKNCGYIVCTYMSDGFMKDMYRLASVPWWYQPQLKVRVPSGTERKLIKAKVLSLIQEWCDAFILREGQLESLFKAYKELRRRKEPFPARDETVRFQIKGAEESPALNPSLATTKHTTAETKAMVLSPSEVESLRTAVKEIYSTPNLPRKKFEADYSEARAGRSRLRATIERAFEDGKEDSVELSDLLTLADMLEEVLNRVEATGCGNRGSSVLLSSSLKDRSESPNESERPSALPQVSAPDILSGDPSEIPPPPPPEMVPDVATQIENDRLLALYLQDQEEMRNMEFNGYREAHLTGDWRRGQHVGPKGSLLIAEGPDPIVVTSRKHAGSVSNVPAHRIRLESYSSGPAEATDHDHTGAAYTGLRQVVNGLLLARKTKSREGNGHISDDEIEEFLDDSARNGGRGQQEASSIVVPVSDEWSVVREQGSGVSYWHNNTTG</sequence>
<dbReference type="Gene3D" id="1.25.40.90">
    <property type="match status" value="1"/>
</dbReference>
<proteinExistence type="predicted"/>
<dbReference type="PROSITE" id="PS50179">
    <property type="entry name" value="VHS"/>
    <property type="match status" value="1"/>
</dbReference>
<feature type="region of interest" description="Disordered" evidence="1">
    <location>
        <begin position="400"/>
        <end position="419"/>
    </location>
</feature>
<evidence type="ECO:0000313" key="3">
    <source>
        <dbReference type="EMBL" id="EER11155.1"/>
    </source>
</evidence>
<dbReference type="OMA" id="WDANVAI"/>
<dbReference type="InParanoid" id="C5KWG0"/>
<evidence type="ECO:0000259" key="2">
    <source>
        <dbReference type="PROSITE" id="PS50179"/>
    </source>
</evidence>
<dbReference type="InterPro" id="IPR008942">
    <property type="entry name" value="ENTH_VHS"/>
</dbReference>
<accession>C5KWG0</accession>
<reference evidence="3 4" key="1">
    <citation type="submission" date="2008-07" db="EMBL/GenBank/DDBJ databases">
        <authorList>
            <person name="El-Sayed N."/>
            <person name="Caler E."/>
            <person name="Inman J."/>
            <person name="Amedeo P."/>
            <person name="Hass B."/>
            <person name="Wortman J."/>
        </authorList>
    </citation>
    <scope>NUCLEOTIDE SEQUENCE [LARGE SCALE GENOMIC DNA]</scope>
    <source>
        <strain evidence="4">ATCC 50983 / TXsc</strain>
    </source>
</reference>
<dbReference type="AlphaFoldDB" id="C5KWG0"/>
<dbReference type="RefSeq" id="XP_002779360.1">
    <property type="nucleotide sequence ID" value="XM_002779314.1"/>
</dbReference>
<protein>
    <recommendedName>
        <fullName evidence="2">VHS domain-containing protein</fullName>
    </recommendedName>
</protein>
<feature type="domain" description="VHS" evidence="2">
    <location>
        <begin position="1"/>
        <end position="89"/>
    </location>
</feature>
<keyword evidence="4" id="KW-1185">Reference proteome</keyword>
<evidence type="ECO:0000256" key="1">
    <source>
        <dbReference type="SAM" id="MobiDB-lite"/>
    </source>
</evidence>
<dbReference type="OrthoDB" id="429780at2759"/>